<dbReference type="GO" id="GO:0006520">
    <property type="term" value="P:amino acid metabolic process"/>
    <property type="evidence" value="ECO:0007669"/>
    <property type="project" value="InterPro"/>
</dbReference>
<dbReference type="EMBL" id="VSSQ01000135">
    <property type="protein sequence ID" value="MPL80244.1"/>
    <property type="molecule type" value="Genomic_DNA"/>
</dbReference>
<dbReference type="EC" id="2.6.1.1" evidence="7"/>
<dbReference type="InterPro" id="IPR015424">
    <property type="entry name" value="PyrdxlP-dep_Trfase"/>
</dbReference>
<evidence type="ECO:0000256" key="1">
    <source>
        <dbReference type="ARBA" id="ARBA00001933"/>
    </source>
</evidence>
<dbReference type="CDD" id="cd00609">
    <property type="entry name" value="AAT_like"/>
    <property type="match status" value="1"/>
</dbReference>
<organism evidence="7">
    <name type="scientific">bioreactor metagenome</name>
    <dbReference type="NCBI Taxonomy" id="1076179"/>
    <lineage>
        <taxon>unclassified sequences</taxon>
        <taxon>metagenomes</taxon>
        <taxon>ecological metagenomes</taxon>
    </lineage>
</organism>
<sequence length="396" mass="44121">MKISQRVQALTTSPIRRLSPYAATAKAKGKKVYHLNIGQPDIETPELFMDSIRKFDEKVIAYSNSKGEECLVDAISKYYKEWDMPFEPADIYVTNGGSEALRFAVLALCDPGDEILVFEPFYANYNSFARENNVIIKAIPTSVENGYHLPEEKVIEAAITPKTRAILLTNPSNPTGVVYSKEEMEIIARLVCKYDLGLISDEVYREFVYDGKYISFGTMPEVLDNLIIIDSVSKRYSACGARIGCIISKNAQFQQQILKCCQARLCSPILEQVGATALYSTPTSYLDTVNKEYKKRRDTIKAALEKLPGVTSSNPKGAFYLMVKLPVDDAEKFAIWLLESFDVNGETVMFAPGNGFYSTPGCGIDEARLAYVLKCEDIEKAIAILGEGLKVYPGRK</sequence>
<dbReference type="PANTHER" id="PTHR46383:SF2">
    <property type="entry name" value="AMINOTRANSFERASE"/>
    <property type="match status" value="1"/>
</dbReference>
<reference evidence="7" key="1">
    <citation type="submission" date="2019-08" db="EMBL/GenBank/DDBJ databases">
        <authorList>
            <person name="Kucharzyk K."/>
            <person name="Murdoch R.W."/>
            <person name="Higgins S."/>
            <person name="Loffler F."/>
        </authorList>
    </citation>
    <scope>NUCLEOTIDE SEQUENCE</scope>
</reference>
<dbReference type="InterPro" id="IPR004839">
    <property type="entry name" value="Aminotransferase_I/II_large"/>
</dbReference>
<dbReference type="Gene3D" id="3.90.1150.10">
    <property type="entry name" value="Aspartate Aminotransferase, domain 1"/>
    <property type="match status" value="1"/>
</dbReference>
<dbReference type="PROSITE" id="PS00105">
    <property type="entry name" value="AA_TRANSFER_CLASS_1"/>
    <property type="match status" value="1"/>
</dbReference>
<protein>
    <submittedName>
        <fullName evidence="7">Aspartate aminotransferase</fullName>
        <ecNumber evidence="7">2.6.1.1</ecNumber>
    </submittedName>
</protein>
<keyword evidence="3 7" id="KW-0032">Aminotransferase</keyword>
<dbReference type="Gene3D" id="3.40.640.10">
    <property type="entry name" value="Type I PLP-dependent aspartate aminotransferase-like (Major domain)"/>
    <property type="match status" value="1"/>
</dbReference>
<dbReference type="Pfam" id="PF00155">
    <property type="entry name" value="Aminotran_1_2"/>
    <property type="match status" value="1"/>
</dbReference>
<name>A0A644UMR1_9ZZZZ</name>
<dbReference type="PRINTS" id="PR00753">
    <property type="entry name" value="ACCSYNTHASE"/>
</dbReference>
<dbReference type="InterPro" id="IPR015422">
    <property type="entry name" value="PyrdxlP-dep_Trfase_small"/>
</dbReference>
<evidence type="ECO:0000256" key="5">
    <source>
        <dbReference type="ARBA" id="ARBA00022898"/>
    </source>
</evidence>
<evidence type="ECO:0000256" key="2">
    <source>
        <dbReference type="ARBA" id="ARBA00007441"/>
    </source>
</evidence>
<proteinExistence type="inferred from homology"/>
<dbReference type="GO" id="GO:0030170">
    <property type="term" value="F:pyridoxal phosphate binding"/>
    <property type="evidence" value="ECO:0007669"/>
    <property type="project" value="InterPro"/>
</dbReference>
<evidence type="ECO:0000259" key="6">
    <source>
        <dbReference type="Pfam" id="PF00155"/>
    </source>
</evidence>
<feature type="domain" description="Aminotransferase class I/classII large" evidence="6">
    <location>
        <begin position="31"/>
        <end position="344"/>
    </location>
</feature>
<gene>
    <name evidence="7" type="primary">aspC_13</name>
    <name evidence="7" type="ORF">SDC9_26141</name>
</gene>
<dbReference type="AlphaFoldDB" id="A0A644UMR1"/>
<evidence type="ECO:0000256" key="3">
    <source>
        <dbReference type="ARBA" id="ARBA00022576"/>
    </source>
</evidence>
<dbReference type="InterPro" id="IPR050596">
    <property type="entry name" value="AspAT/PAT-like"/>
</dbReference>
<dbReference type="NCBIfam" id="NF005744">
    <property type="entry name" value="PRK07568.1"/>
    <property type="match status" value="1"/>
</dbReference>
<dbReference type="GO" id="GO:0004069">
    <property type="term" value="F:L-aspartate:2-oxoglutarate aminotransferase activity"/>
    <property type="evidence" value="ECO:0007669"/>
    <property type="project" value="UniProtKB-EC"/>
</dbReference>
<comment type="cofactor">
    <cofactor evidence="1">
        <name>pyridoxal 5'-phosphate</name>
        <dbReference type="ChEBI" id="CHEBI:597326"/>
    </cofactor>
</comment>
<evidence type="ECO:0000313" key="7">
    <source>
        <dbReference type="EMBL" id="MPL80244.1"/>
    </source>
</evidence>
<dbReference type="SUPFAM" id="SSF53383">
    <property type="entry name" value="PLP-dependent transferases"/>
    <property type="match status" value="1"/>
</dbReference>
<evidence type="ECO:0000256" key="4">
    <source>
        <dbReference type="ARBA" id="ARBA00022679"/>
    </source>
</evidence>
<dbReference type="InterPro" id="IPR015421">
    <property type="entry name" value="PyrdxlP-dep_Trfase_major"/>
</dbReference>
<keyword evidence="4 7" id="KW-0808">Transferase</keyword>
<comment type="similarity">
    <text evidence="2">Belongs to the class-I pyridoxal-phosphate-dependent aminotransferase family.</text>
</comment>
<dbReference type="InterPro" id="IPR004838">
    <property type="entry name" value="NHTrfase_class1_PyrdxlP-BS"/>
</dbReference>
<keyword evidence="5" id="KW-0663">Pyridoxal phosphate</keyword>
<comment type="caution">
    <text evidence="7">The sequence shown here is derived from an EMBL/GenBank/DDBJ whole genome shotgun (WGS) entry which is preliminary data.</text>
</comment>
<accession>A0A644UMR1</accession>
<dbReference type="PANTHER" id="PTHR46383">
    <property type="entry name" value="ASPARTATE AMINOTRANSFERASE"/>
    <property type="match status" value="1"/>
</dbReference>